<feature type="transmembrane region" description="Helical" evidence="1">
    <location>
        <begin position="96"/>
        <end position="118"/>
    </location>
</feature>
<feature type="transmembrane region" description="Helical" evidence="1">
    <location>
        <begin position="312"/>
        <end position="329"/>
    </location>
</feature>
<keyword evidence="3" id="KW-1185">Reference proteome</keyword>
<dbReference type="RefSeq" id="WP_123520850.1">
    <property type="nucleotide sequence ID" value="NZ_JBHLWF010000013.1"/>
</dbReference>
<organism evidence="2 3">
    <name type="scientific">Pseudofulvimonas gallinarii</name>
    <dbReference type="NCBI Taxonomy" id="634155"/>
    <lineage>
        <taxon>Bacteria</taxon>
        <taxon>Pseudomonadati</taxon>
        <taxon>Pseudomonadota</taxon>
        <taxon>Gammaproteobacteria</taxon>
        <taxon>Lysobacterales</taxon>
        <taxon>Rhodanobacteraceae</taxon>
        <taxon>Pseudofulvimonas</taxon>
    </lineage>
</organism>
<sequence length="336" mass="37331">MNALATVSRLPGGAGSTLSTFVALLRREYWEHRGGLWSAQVWTAAVLLGLVVLSMLVGEAFRMNLVGNVDVRTLGMLALKELGPAEMAQFRQGLEIGLWGLGLINQMVLYFVVLFYCINTLYEERKDRSILFWKSLPATDTMTVLSKLATAVLVAPFLAIFATMLLHVGFLVLVSLYAALHGVNPLPFLWQPALLGKVWLQMLATVPVHMLWAIPGLAWLLLASSWSKRVPFVWALLIPCLAGVVYGFVETASRLSTPGSWFWEHIVGRIFSSPGSMLFRPWNWREGPGTDNPFAQAVSWDRMHAVLVAPETWIGLVVGVILLAAAIWLRRFRDDS</sequence>
<keyword evidence="1" id="KW-0472">Membrane</keyword>
<comment type="caution">
    <text evidence="2">The sequence shown here is derived from an EMBL/GenBank/DDBJ whole genome shotgun (WGS) entry which is preliminary data.</text>
</comment>
<evidence type="ECO:0000313" key="2">
    <source>
        <dbReference type="EMBL" id="TCT00731.1"/>
    </source>
</evidence>
<feature type="transmembrane region" description="Helical" evidence="1">
    <location>
        <begin position="230"/>
        <end position="249"/>
    </location>
</feature>
<dbReference type="OrthoDB" id="118685at2"/>
<keyword evidence="1" id="KW-1133">Transmembrane helix</keyword>
<protein>
    <submittedName>
        <fullName evidence="2">ABC-2 type transport system permease protein</fullName>
    </submittedName>
</protein>
<dbReference type="Proteomes" id="UP000294599">
    <property type="component" value="Unassembled WGS sequence"/>
</dbReference>
<dbReference type="EMBL" id="SMAF01000002">
    <property type="protein sequence ID" value="TCT00731.1"/>
    <property type="molecule type" value="Genomic_DNA"/>
</dbReference>
<evidence type="ECO:0000313" key="3">
    <source>
        <dbReference type="Proteomes" id="UP000294599"/>
    </source>
</evidence>
<proteinExistence type="predicted"/>
<name>A0A4R3LLC7_9GAMM</name>
<evidence type="ECO:0000256" key="1">
    <source>
        <dbReference type="SAM" id="Phobius"/>
    </source>
</evidence>
<dbReference type="AlphaFoldDB" id="A0A4R3LLC7"/>
<keyword evidence="1" id="KW-0812">Transmembrane</keyword>
<feature type="transmembrane region" description="Helical" evidence="1">
    <location>
        <begin position="198"/>
        <end position="223"/>
    </location>
</feature>
<feature type="transmembrane region" description="Helical" evidence="1">
    <location>
        <begin position="36"/>
        <end position="57"/>
    </location>
</feature>
<reference evidence="2 3" key="1">
    <citation type="submission" date="2019-03" db="EMBL/GenBank/DDBJ databases">
        <title>Genomic Encyclopedia of Type Strains, Phase IV (KMG-IV): sequencing the most valuable type-strain genomes for metagenomic binning, comparative biology and taxonomic classification.</title>
        <authorList>
            <person name="Goeker M."/>
        </authorList>
    </citation>
    <scope>NUCLEOTIDE SEQUENCE [LARGE SCALE GENOMIC DNA]</scope>
    <source>
        <strain evidence="2 3">DSM 21944</strain>
    </source>
</reference>
<gene>
    <name evidence="2" type="ORF">EDC25_10296</name>
</gene>
<feature type="transmembrane region" description="Helical" evidence="1">
    <location>
        <begin position="151"/>
        <end position="178"/>
    </location>
</feature>
<accession>A0A4R3LLC7</accession>